<accession>A0ABY8B9F4</accession>
<organism evidence="1 2">
    <name type="scientific">Pseudoduganella chitinolytica</name>
    <dbReference type="NCBI Taxonomy" id="34070"/>
    <lineage>
        <taxon>Bacteria</taxon>
        <taxon>Pseudomonadati</taxon>
        <taxon>Pseudomonadota</taxon>
        <taxon>Betaproteobacteria</taxon>
        <taxon>Burkholderiales</taxon>
        <taxon>Oxalobacteraceae</taxon>
        <taxon>Telluria group</taxon>
        <taxon>Pseudoduganella</taxon>
    </lineage>
</organism>
<reference evidence="1 2" key="1">
    <citation type="submission" date="2023-02" db="EMBL/GenBank/DDBJ databases">
        <title>Gemone sequence of Telluria chitinolytica ACM 3522T.</title>
        <authorList>
            <person name="Frediansyah A."/>
            <person name="Miess H."/>
            <person name="Gross H."/>
        </authorList>
    </citation>
    <scope>NUCLEOTIDE SEQUENCE [LARGE SCALE GENOMIC DNA]</scope>
    <source>
        <strain evidence="1 2">ACM 3522</strain>
    </source>
</reference>
<gene>
    <name evidence="1" type="ORF">PX653_24635</name>
</gene>
<dbReference type="Pfam" id="PF14103">
    <property type="entry name" value="DUF4276"/>
    <property type="match status" value="1"/>
</dbReference>
<evidence type="ECO:0000313" key="1">
    <source>
        <dbReference type="EMBL" id="WEF32562.1"/>
    </source>
</evidence>
<dbReference type="Proteomes" id="UP001216510">
    <property type="component" value="Chromosome"/>
</dbReference>
<proteinExistence type="predicted"/>
<dbReference type="EMBL" id="CP119083">
    <property type="protein sequence ID" value="WEF32562.1"/>
    <property type="molecule type" value="Genomic_DNA"/>
</dbReference>
<evidence type="ECO:0000313" key="2">
    <source>
        <dbReference type="Proteomes" id="UP001216510"/>
    </source>
</evidence>
<sequence>MTRIYIMVEGQTEEPFVRELLVPHYAPAHKYMTPIIVSTSPGHKGGVVSYGKVRPQLLRKCKEDGDAYVTTMFDLYALPGDFPGQGSPSFPGTARGVQKAQFLEQELARDVNLANFIPNLVVHEYEALLFADTSKFAEWTQPAVVTKLATIAGTHQTPEDINNSPLTAPSKRLRGAMSAYQKTFHGPLVACDIGLPAIRAACPHFDAWLGKLESLP</sequence>
<dbReference type="RefSeq" id="WP_277415282.1">
    <property type="nucleotide sequence ID" value="NZ_CP119083.1"/>
</dbReference>
<protein>
    <submittedName>
        <fullName evidence="1">DUF4276 family protein</fullName>
    </submittedName>
</protein>
<keyword evidence="2" id="KW-1185">Reference proteome</keyword>
<dbReference type="InterPro" id="IPR025455">
    <property type="entry name" value="DUF4276"/>
</dbReference>
<name>A0ABY8B9F4_9BURK</name>